<dbReference type="Gramene" id="rna-AYBTSS11_LOCUS27450">
    <property type="protein sequence ID" value="CAJ1975338.1"/>
    <property type="gene ID" value="gene-AYBTSS11_LOCUS27450"/>
</dbReference>
<organism evidence="5 6">
    <name type="scientific">Sphenostylis stenocarpa</name>
    <dbReference type="NCBI Taxonomy" id="92480"/>
    <lineage>
        <taxon>Eukaryota</taxon>
        <taxon>Viridiplantae</taxon>
        <taxon>Streptophyta</taxon>
        <taxon>Embryophyta</taxon>
        <taxon>Tracheophyta</taxon>
        <taxon>Spermatophyta</taxon>
        <taxon>Magnoliopsida</taxon>
        <taxon>eudicotyledons</taxon>
        <taxon>Gunneridae</taxon>
        <taxon>Pentapetalae</taxon>
        <taxon>rosids</taxon>
        <taxon>fabids</taxon>
        <taxon>Fabales</taxon>
        <taxon>Fabaceae</taxon>
        <taxon>Papilionoideae</taxon>
        <taxon>50 kb inversion clade</taxon>
        <taxon>NPAAA clade</taxon>
        <taxon>indigoferoid/millettioid clade</taxon>
        <taxon>Phaseoleae</taxon>
        <taxon>Sphenostylis</taxon>
    </lineage>
</organism>
<dbReference type="AlphaFoldDB" id="A0AA86VU24"/>
<reference evidence="5" key="1">
    <citation type="submission" date="2023-10" db="EMBL/GenBank/DDBJ databases">
        <authorList>
            <person name="Domelevo Entfellner J.-B."/>
        </authorList>
    </citation>
    <scope>NUCLEOTIDE SEQUENCE</scope>
</reference>
<evidence type="ECO:0000256" key="1">
    <source>
        <dbReference type="ARBA" id="ARBA00005711"/>
    </source>
</evidence>
<feature type="region of interest" description="Disordered" evidence="3">
    <location>
        <begin position="51"/>
        <end position="86"/>
    </location>
</feature>
<feature type="domain" description="Remorin C-terminal" evidence="4">
    <location>
        <begin position="131"/>
        <end position="177"/>
    </location>
</feature>
<dbReference type="Pfam" id="PF03763">
    <property type="entry name" value="Remorin_C"/>
    <property type="match status" value="1"/>
</dbReference>
<dbReference type="EMBL" id="OY731406">
    <property type="protein sequence ID" value="CAJ1975338.1"/>
    <property type="molecule type" value="Genomic_DNA"/>
</dbReference>
<feature type="region of interest" description="Disordered" evidence="3">
    <location>
        <begin position="1"/>
        <end position="21"/>
    </location>
</feature>
<evidence type="ECO:0000259" key="4">
    <source>
        <dbReference type="Pfam" id="PF03763"/>
    </source>
</evidence>
<keyword evidence="6" id="KW-1185">Reference proteome</keyword>
<comment type="similarity">
    <text evidence="1">Belongs to the remorin family.</text>
</comment>
<name>A0AA86VU24_9FABA</name>
<keyword evidence="2" id="KW-0175">Coiled coil</keyword>
<gene>
    <name evidence="5" type="ORF">AYBTSS11_LOCUS27450</name>
</gene>
<evidence type="ECO:0000313" key="5">
    <source>
        <dbReference type="EMBL" id="CAJ1975338.1"/>
    </source>
</evidence>
<proteinExistence type="inferred from homology"/>
<evidence type="ECO:0000313" key="6">
    <source>
        <dbReference type="Proteomes" id="UP001189624"/>
    </source>
</evidence>
<dbReference type="Proteomes" id="UP001189624">
    <property type="component" value="Chromosome 9"/>
</dbReference>
<evidence type="ECO:0000256" key="2">
    <source>
        <dbReference type="SAM" id="Coils"/>
    </source>
</evidence>
<dbReference type="InterPro" id="IPR005516">
    <property type="entry name" value="Remorin_C"/>
</dbReference>
<evidence type="ECO:0000256" key="3">
    <source>
        <dbReference type="SAM" id="MobiDB-lite"/>
    </source>
</evidence>
<feature type="coiled-coil region" evidence="2">
    <location>
        <begin position="136"/>
        <end position="163"/>
    </location>
</feature>
<sequence>MDYRLKQRRASFSDPQSQKHVADDEHVAAVAAAAFSIHSLEEVGLRNLQKMEESPKFPKSKTVRGKEGEIPKPPSHGEISKKRSFGQELARSREGVFLAKRPSGVSSPTPKPISPAAEYQNHKVNPIIERKNDKAIAWEKAKIEKIQKRYEKMKSRILAWENERKMQAKMQMERKKSVTLRARVGTCLFQNLKLRPRFKSNQISFTLLDAQYW</sequence>
<protein>
    <recommendedName>
        <fullName evidence="4">Remorin C-terminal domain-containing protein</fullName>
    </recommendedName>
</protein>
<accession>A0AA86VU24</accession>